<dbReference type="AlphaFoldDB" id="G2TQJ2"/>
<gene>
    <name evidence="1" type="ORF">Bcoa_0621</name>
</gene>
<accession>G2TQJ2</accession>
<evidence type="ECO:0000313" key="2">
    <source>
        <dbReference type="Proteomes" id="UP000009283"/>
    </source>
</evidence>
<evidence type="ECO:0000313" key="1">
    <source>
        <dbReference type="EMBL" id="AEO99840.1"/>
    </source>
</evidence>
<dbReference type="EMBL" id="CP003056">
    <property type="protein sequence ID" value="AEO99840.1"/>
    <property type="molecule type" value="Genomic_DNA"/>
</dbReference>
<name>G2TQJ2_HEYCO</name>
<dbReference type="KEGG" id="bag:Bcoa_0621"/>
<proteinExistence type="predicted"/>
<reference evidence="1 2" key="1">
    <citation type="journal article" date="2011" name="Stand. Genomic Sci.">
        <title>Complete Genome Sequence of a thermotolerant sporogenic lactic acid bacterium, Bacillus coagulans strain 36D1.</title>
        <authorList>
            <person name="Rhee M.S."/>
            <person name="Moritz B.E."/>
            <person name="Xie G."/>
            <person name="Glavina Del Rio T."/>
            <person name="Dalin E."/>
            <person name="Tice H."/>
            <person name="Bruce D."/>
            <person name="Goodwin L."/>
            <person name="Chertkov O."/>
            <person name="Brettin T."/>
            <person name="Han C."/>
            <person name="Detter C."/>
            <person name="Pitluck S."/>
            <person name="Land M.L."/>
            <person name="Patel M."/>
            <person name="Ou M."/>
            <person name="Harbrucker R."/>
            <person name="Ingram L.O."/>
            <person name="Shanmugam K.T."/>
        </authorList>
    </citation>
    <scope>NUCLEOTIDE SEQUENCE [LARGE SCALE GENOMIC DNA]</scope>
    <source>
        <strain evidence="1 2">36D1</strain>
    </source>
</reference>
<dbReference type="HOGENOM" id="CLU_3371946_0_0_9"/>
<protein>
    <submittedName>
        <fullName evidence="1">Uncharacterized protein</fullName>
    </submittedName>
</protein>
<dbReference type="Proteomes" id="UP000009283">
    <property type="component" value="Chromosome"/>
</dbReference>
<sequence length="34" mass="3979">MDSDAHPRSCMKHKQEEVFILASTNPTRYQSLEE</sequence>
<organism evidence="1 2">
    <name type="scientific">Heyndrickxia coagulans 36D1</name>
    <dbReference type="NCBI Taxonomy" id="345219"/>
    <lineage>
        <taxon>Bacteria</taxon>
        <taxon>Bacillati</taxon>
        <taxon>Bacillota</taxon>
        <taxon>Bacilli</taxon>
        <taxon>Bacillales</taxon>
        <taxon>Bacillaceae</taxon>
        <taxon>Heyndrickxia</taxon>
    </lineage>
</organism>